<evidence type="ECO:0000313" key="2">
    <source>
        <dbReference type="Proteomes" id="UP000674416"/>
    </source>
</evidence>
<evidence type="ECO:0008006" key="3">
    <source>
        <dbReference type="Google" id="ProtNLM"/>
    </source>
</evidence>
<dbReference type="RefSeq" id="WP_211086265.1">
    <property type="nucleotide sequence ID" value="NZ_JAFDST010000006.1"/>
</dbReference>
<dbReference type="EMBL" id="JAFDST010000006">
    <property type="protein sequence ID" value="MBP1083487.1"/>
    <property type="molecule type" value="Genomic_DNA"/>
</dbReference>
<dbReference type="InterPro" id="IPR025072">
    <property type="entry name" value="Fur_reg_FbpA"/>
</dbReference>
<keyword evidence="2" id="KW-1185">Reference proteome</keyword>
<accession>A0ABS4D1K9</accession>
<gene>
    <name evidence="1" type="ORF">JOC74_004015</name>
</gene>
<organism evidence="1 2">
    <name type="scientific">Bacillus capparidis</name>
    <dbReference type="NCBI Taxonomy" id="1840411"/>
    <lineage>
        <taxon>Bacteria</taxon>
        <taxon>Bacillati</taxon>
        <taxon>Bacillota</taxon>
        <taxon>Bacilli</taxon>
        <taxon>Bacillales</taxon>
        <taxon>Bacillaceae</taxon>
        <taxon>Bacillus</taxon>
    </lineage>
</organism>
<proteinExistence type="predicted"/>
<dbReference type="Proteomes" id="UP000674416">
    <property type="component" value="Unassembled WGS sequence"/>
</dbReference>
<name>A0ABS4D1K9_9BACI</name>
<evidence type="ECO:0000313" key="1">
    <source>
        <dbReference type="EMBL" id="MBP1083487.1"/>
    </source>
</evidence>
<sequence>MNPLMKSMYLERKKDDIKSKLLEIGYYKTPEGRQLYELTLSELQKIYKKQLVKGRK</sequence>
<dbReference type="Pfam" id="PF13076">
    <property type="entry name" value="Fur_reg_FbpA"/>
    <property type="match status" value="1"/>
</dbReference>
<protein>
    <recommendedName>
        <fullName evidence="3">Fur-regulated basic protein FbpA</fullName>
    </recommendedName>
</protein>
<comment type="caution">
    <text evidence="1">The sequence shown here is derived from an EMBL/GenBank/DDBJ whole genome shotgun (WGS) entry which is preliminary data.</text>
</comment>
<reference evidence="1 2" key="1">
    <citation type="submission" date="2021-01" db="EMBL/GenBank/DDBJ databases">
        <title>Genomic Encyclopedia of Type Strains, Phase IV (KMG-IV): sequencing the most valuable type-strain genomes for metagenomic binning, comparative biology and taxonomic classification.</title>
        <authorList>
            <person name="Goeker M."/>
        </authorList>
    </citation>
    <scope>NUCLEOTIDE SEQUENCE [LARGE SCALE GENOMIC DNA]</scope>
    <source>
        <strain evidence="1 2">DSM 103394</strain>
    </source>
</reference>